<proteinExistence type="inferred from homology"/>
<sequence>MRTLAVLAAILLFTLQAQAESLQERADEVATQEQPGSGSAYPFPHLPPCAGPSLLSTGSQARRTCYCRNKRCFTPEFDAGKCKVERRTYKLCCR</sequence>
<dbReference type="InterPro" id="IPR006081">
    <property type="entry name" value="Alpha-defensin_C"/>
</dbReference>
<evidence type="ECO:0000313" key="13">
    <source>
        <dbReference type="Ensembl" id="ENSMMUP00000079482.1"/>
    </source>
</evidence>
<organism evidence="13 14">
    <name type="scientific">Macaca mulatta</name>
    <name type="common">Rhesus macaque</name>
    <dbReference type="NCBI Taxonomy" id="9544"/>
    <lineage>
        <taxon>Eukaryota</taxon>
        <taxon>Metazoa</taxon>
        <taxon>Chordata</taxon>
        <taxon>Craniata</taxon>
        <taxon>Vertebrata</taxon>
        <taxon>Euteleostomi</taxon>
        <taxon>Mammalia</taxon>
        <taxon>Eutheria</taxon>
        <taxon>Euarchontoglires</taxon>
        <taxon>Primates</taxon>
        <taxon>Haplorrhini</taxon>
        <taxon>Catarrhini</taxon>
        <taxon>Cercopithecidae</taxon>
        <taxon>Cercopithecinae</taxon>
        <taxon>Macaca</taxon>
    </lineage>
</organism>
<gene>
    <name evidence="13" type="primary">LOC574310</name>
</gene>
<dbReference type="Pfam" id="PF00323">
    <property type="entry name" value="Defensin_1"/>
    <property type="match status" value="1"/>
</dbReference>
<evidence type="ECO:0000256" key="8">
    <source>
        <dbReference type="ARBA" id="ARBA00023022"/>
    </source>
</evidence>
<evidence type="ECO:0000256" key="2">
    <source>
        <dbReference type="ARBA" id="ARBA00006519"/>
    </source>
</evidence>
<dbReference type="Proteomes" id="UP000006718">
    <property type="component" value="Chromosome 8"/>
</dbReference>
<dbReference type="SMART" id="SM01418">
    <property type="entry name" value="Defensin_propep"/>
    <property type="match status" value="1"/>
</dbReference>
<comment type="subcellular location">
    <subcellularLocation>
        <location evidence="1">Secreted</location>
    </subcellularLocation>
</comment>
<dbReference type="GO" id="GO:0051673">
    <property type="term" value="P:disruption of plasma membrane integrity in another organism"/>
    <property type="evidence" value="ECO:0000318"/>
    <property type="project" value="GO_Central"/>
</dbReference>
<feature type="signal peptide" evidence="11">
    <location>
        <begin position="1"/>
        <end position="19"/>
    </location>
</feature>
<evidence type="ECO:0000256" key="10">
    <source>
        <dbReference type="SAM" id="MobiDB-lite"/>
    </source>
</evidence>
<keyword evidence="4" id="KW-0929">Antimicrobial</keyword>
<keyword evidence="3" id="KW-0964">Secreted</keyword>
<dbReference type="InterPro" id="IPR016327">
    <property type="entry name" value="Alpha-defensin"/>
</dbReference>
<dbReference type="GO" id="GO:0061844">
    <property type="term" value="P:antimicrobial humoral immune response mediated by antimicrobial peptide"/>
    <property type="evidence" value="ECO:0000318"/>
    <property type="project" value="GO_Central"/>
</dbReference>
<dbReference type="Pfam" id="PF00879">
    <property type="entry name" value="Defensin_propep"/>
    <property type="match status" value="1"/>
</dbReference>
<evidence type="ECO:0000313" key="14">
    <source>
        <dbReference type="Proteomes" id="UP000006718"/>
    </source>
</evidence>
<reference evidence="14" key="1">
    <citation type="journal article" date="2007" name="Science">
        <title>Evolutionary and biomedical insights from the rhesus macaque genome.</title>
        <authorList>
            <person name="Gibbs R.A."/>
            <person name="Rogers J."/>
            <person name="Katze M.G."/>
            <person name="Bumgarner R."/>
            <person name="Weinstock G.M."/>
            <person name="Mardis E.R."/>
            <person name="Remington K.A."/>
            <person name="Strausberg R.L."/>
            <person name="Venter J.C."/>
            <person name="Wilson R.K."/>
            <person name="Batzer M.A."/>
            <person name="Bustamante C.D."/>
            <person name="Eichler E.E."/>
            <person name="Hahn M.W."/>
            <person name="Hardison R.C."/>
            <person name="Makova K.D."/>
            <person name="Miller W."/>
            <person name="Milosavljevic A."/>
            <person name="Palermo R.E."/>
            <person name="Siepel A."/>
            <person name="Sikela J.M."/>
            <person name="Attaway T."/>
            <person name="Bell S."/>
            <person name="Bernard K.E."/>
            <person name="Buhay C.J."/>
            <person name="Chandrabose M.N."/>
            <person name="Dao M."/>
            <person name="Davis C."/>
            <person name="Delehaunty K.D."/>
            <person name="Ding Y."/>
            <person name="Dinh H.H."/>
            <person name="Dugan-Rocha S."/>
            <person name="Fulton L.A."/>
            <person name="Gabisi R.A."/>
            <person name="Garner T.T."/>
            <person name="Godfrey J."/>
            <person name="Hawes A.C."/>
            <person name="Hernandez J."/>
            <person name="Hines S."/>
            <person name="Holder M."/>
            <person name="Hume J."/>
            <person name="Jhangiani S.N."/>
            <person name="Joshi V."/>
            <person name="Khan Z.M."/>
            <person name="Kirkness E.F."/>
            <person name="Cree A."/>
            <person name="Fowler R.G."/>
            <person name="Lee S."/>
            <person name="Lewis L.R."/>
            <person name="Li Z."/>
            <person name="Liu Y.-S."/>
            <person name="Moore S.M."/>
            <person name="Muzny D."/>
            <person name="Nazareth L.V."/>
            <person name="Ngo D.N."/>
            <person name="Okwuonu G.O."/>
            <person name="Pai G."/>
            <person name="Parker D."/>
            <person name="Paul H.A."/>
            <person name="Pfannkoch C."/>
            <person name="Pohl C.S."/>
            <person name="Rogers Y.-H.C."/>
            <person name="Ruiz S.J."/>
            <person name="Sabo A."/>
            <person name="Santibanez J."/>
            <person name="Schneider B.W."/>
            <person name="Smith S.M."/>
            <person name="Sodergren E."/>
            <person name="Svatek A.F."/>
            <person name="Utterback T.R."/>
            <person name="Vattathil S."/>
            <person name="Warren W."/>
            <person name="White C.S."/>
            <person name="Chinwalla A.T."/>
            <person name="Feng Y."/>
            <person name="Halpern A.L."/>
            <person name="Hillier L.W."/>
            <person name="Huang X."/>
            <person name="Minx P."/>
            <person name="Nelson J.O."/>
            <person name="Pepin K.H."/>
            <person name="Qin X."/>
            <person name="Sutton G.G."/>
            <person name="Venter E."/>
            <person name="Walenz B.P."/>
            <person name="Wallis J.W."/>
            <person name="Worley K.C."/>
            <person name="Yang S.-P."/>
            <person name="Jones S.M."/>
            <person name="Marra M.A."/>
            <person name="Rocchi M."/>
            <person name="Schein J.E."/>
            <person name="Baertsch R."/>
            <person name="Clarke L."/>
            <person name="Csuros M."/>
            <person name="Glasscock J."/>
            <person name="Harris R.A."/>
            <person name="Havlak P."/>
            <person name="Jackson A.R."/>
            <person name="Jiang H."/>
            <person name="Liu Y."/>
            <person name="Messina D.N."/>
            <person name="Shen Y."/>
            <person name="Song H.X.-Z."/>
            <person name="Wylie T."/>
            <person name="Zhang L."/>
            <person name="Birney E."/>
            <person name="Han K."/>
            <person name="Konkel M.K."/>
            <person name="Lee J."/>
            <person name="Smit A.F.A."/>
            <person name="Ullmer B."/>
            <person name="Wang H."/>
            <person name="Xing J."/>
            <person name="Burhans R."/>
            <person name="Cheng Z."/>
            <person name="Karro J.E."/>
            <person name="Ma J."/>
            <person name="Raney B."/>
            <person name="She X."/>
            <person name="Cox M.J."/>
            <person name="Demuth J.P."/>
            <person name="Dumas L.J."/>
            <person name="Han S.-G."/>
            <person name="Hopkins J."/>
            <person name="Karimpour-Fard A."/>
            <person name="Kim Y.H."/>
            <person name="Pollack J.R."/>
            <person name="Vinar T."/>
            <person name="Addo-Quaye C."/>
            <person name="Degenhardt J."/>
            <person name="Denby A."/>
            <person name="Hubisz M.J."/>
            <person name="Indap A."/>
            <person name="Kosiol C."/>
            <person name="Lahn B.T."/>
            <person name="Lawson H.A."/>
            <person name="Marklein A."/>
            <person name="Nielsen R."/>
            <person name="Vallender E.J."/>
            <person name="Clark A.G."/>
            <person name="Ferguson B."/>
            <person name="Hernandez R.D."/>
            <person name="Hirani K."/>
            <person name="Kehrer-Sawatzki H."/>
            <person name="Kolb J."/>
            <person name="Patil S."/>
            <person name="Pu L.-L."/>
            <person name="Ren Y."/>
            <person name="Smith D.G."/>
            <person name="Wheeler D.A."/>
            <person name="Schenck I."/>
            <person name="Ball E.V."/>
            <person name="Chen R."/>
            <person name="Cooper D.N."/>
            <person name="Giardine B."/>
            <person name="Hsu F."/>
            <person name="Kent W.J."/>
            <person name="Lesk A."/>
            <person name="Nelson D.L."/>
            <person name="O'brien W.E."/>
            <person name="Pruefer K."/>
            <person name="Stenson P.D."/>
            <person name="Wallace J.C."/>
            <person name="Ke H."/>
            <person name="Liu X.-M."/>
            <person name="Wang P."/>
            <person name="Xiang A.P."/>
            <person name="Yang F."/>
            <person name="Barber G.P."/>
            <person name="Haussler D."/>
            <person name="Karolchik D."/>
            <person name="Kern A.D."/>
            <person name="Kuhn R.M."/>
            <person name="Smith K.E."/>
            <person name="Zwieg A.S."/>
        </authorList>
    </citation>
    <scope>NUCLEOTIDE SEQUENCE [LARGE SCALE GENOMIC DNA]</scope>
    <source>
        <strain evidence="14">17573</strain>
    </source>
</reference>
<dbReference type="AlphaFoldDB" id="A0A5F8AQZ0"/>
<keyword evidence="6 11" id="KW-0732">Signal</keyword>
<evidence type="ECO:0000256" key="3">
    <source>
        <dbReference type="ARBA" id="ARBA00022525"/>
    </source>
</evidence>
<evidence type="ECO:0000256" key="9">
    <source>
        <dbReference type="ARBA" id="ARBA00023157"/>
    </source>
</evidence>
<dbReference type="GO" id="GO:0031640">
    <property type="term" value="P:killing of cells of another organism"/>
    <property type="evidence" value="ECO:0007669"/>
    <property type="project" value="UniProtKB-KW"/>
</dbReference>
<dbReference type="GO" id="GO:0050830">
    <property type="term" value="P:defense response to Gram-positive bacterium"/>
    <property type="evidence" value="ECO:0000318"/>
    <property type="project" value="GO_Central"/>
</dbReference>
<dbReference type="GO" id="GO:0050832">
    <property type="term" value="P:defense response to fungus"/>
    <property type="evidence" value="ECO:0007669"/>
    <property type="project" value="UniProtKB-KW"/>
</dbReference>
<dbReference type="PANTHER" id="PTHR11876:SF6">
    <property type="entry name" value="DEFENSIN ALPHA 5"/>
    <property type="match status" value="1"/>
</dbReference>
<evidence type="ECO:0000259" key="12">
    <source>
        <dbReference type="PROSITE" id="PS00269"/>
    </source>
</evidence>
<dbReference type="InParanoid" id="A0A5F8AQZ0"/>
<keyword evidence="8" id="KW-0044">Antibiotic</keyword>
<reference evidence="13" key="2">
    <citation type="submission" date="2019-01" db="EMBL/GenBank/DDBJ databases">
        <authorList>
            <person name="Graves T."/>
            <person name="Eichler E.E."/>
            <person name="Wilson R.K."/>
        </authorList>
    </citation>
    <scope>NUCLEOTIDE SEQUENCE [LARGE SCALE GENOMIC DNA]</scope>
    <source>
        <strain evidence="13">17573</strain>
    </source>
</reference>
<evidence type="ECO:0000256" key="5">
    <source>
        <dbReference type="ARBA" id="ARBA00022577"/>
    </source>
</evidence>
<dbReference type="VEuPathDB" id="HostDB:ENSMMUG00000054195"/>
<evidence type="ECO:0000256" key="11">
    <source>
        <dbReference type="SAM" id="SignalP"/>
    </source>
</evidence>
<dbReference type="STRING" id="9544.ENSMMUP00000079482"/>
<comment type="similarity">
    <text evidence="2">Belongs to the alpha-defensin family.</text>
</comment>
<evidence type="ECO:0000256" key="4">
    <source>
        <dbReference type="ARBA" id="ARBA00022529"/>
    </source>
</evidence>
<dbReference type="PIRSF" id="PIRSF001875">
    <property type="entry name" value="Alpha-defensin"/>
    <property type="match status" value="1"/>
</dbReference>
<keyword evidence="5" id="KW-0295">Fungicide</keyword>
<keyword evidence="7" id="KW-0211">Defensin</keyword>
<dbReference type="PROSITE" id="PS00269">
    <property type="entry name" value="DEFENSIN"/>
    <property type="match status" value="1"/>
</dbReference>
<name>A0A5F8AQZ0_MACMU</name>
<protein>
    <recommendedName>
        <fullName evidence="12">Mammalian defensins domain-containing protein</fullName>
    </recommendedName>
</protein>
<feature type="domain" description="Mammalian defensins" evidence="12">
    <location>
        <begin position="65"/>
        <end position="93"/>
    </location>
</feature>
<dbReference type="GO" id="GO:0140911">
    <property type="term" value="F:pore-forming activity"/>
    <property type="evidence" value="ECO:0000318"/>
    <property type="project" value="GO_Central"/>
</dbReference>
<dbReference type="Ensembl" id="ENSMMUT00000101845.1">
    <property type="protein sequence ID" value="ENSMMUP00000079482.1"/>
    <property type="gene ID" value="ENSMMUG00000054195.1"/>
</dbReference>
<feature type="region of interest" description="Disordered" evidence="10">
    <location>
        <begin position="24"/>
        <end position="44"/>
    </location>
</feature>
<dbReference type="GO" id="GO:0019731">
    <property type="term" value="P:antibacterial humoral response"/>
    <property type="evidence" value="ECO:0000318"/>
    <property type="project" value="GO_Central"/>
</dbReference>
<dbReference type="SMR" id="A0A5F8AQZ0"/>
<dbReference type="SUPFAM" id="SSF57392">
    <property type="entry name" value="Defensin-like"/>
    <property type="match status" value="1"/>
</dbReference>
<evidence type="ECO:0000256" key="6">
    <source>
        <dbReference type="ARBA" id="ARBA00022729"/>
    </source>
</evidence>
<dbReference type="PANTHER" id="PTHR11876">
    <property type="entry name" value="ALPHA-DEFENSIN 1"/>
    <property type="match status" value="1"/>
</dbReference>
<dbReference type="GO" id="GO:0045087">
    <property type="term" value="P:innate immune response"/>
    <property type="evidence" value="ECO:0000318"/>
    <property type="project" value="GO_Central"/>
</dbReference>
<keyword evidence="9" id="KW-1015">Disulfide bond</keyword>
<dbReference type="GO" id="GO:0050829">
    <property type="term" value="P:defense response to Gram-negative bacterium"/>
    <property type="evidence" value="ECO:0000318"/>
    <property type="project" value="GO_Central"/>
</dbReference>
<dbReference type="GeneTree" id="ENSGT00940000153268"/>
<accession>A0A5F8AQZ0</accession>
<dbReference type="GO" id="GO:0005615">
    <property type="term" value="C:extracellular space"/>
    <property type="evidence" value="ECO:0000318"/>
    <property type="project" value="GO_Central"/>
</dbReference>
<evidence type="ECO:0000256" key="7">
    <source>
        <dbReference type="ARBA" id="ARBA00022940"/>
    </source>
</evidence>
<evidence type="ECO:0000256" key="1">
    <source>
        <dbReference type="ARBA" id="ARBA00004613"/>
    </source>
</evidence>
<keyword evidence="14" id="KW-1185">Reference proteome</keyword>
<reference evidence="13" key="3">
    <citation type="submission" date="2025-08" db="UniProtKB">
        <authorList>
            <consortium name="Ensembl"/>
        </authorList>
    </citation>
    <scope>IDENTIFICATION</scope>
    <source>
        <strain evidence="13">17573</strain>
    </source>
</reference>
<feature type="chain" id="PRO_5023867109" description="Mammalian defensins domain-containing protein" evidence="11">
    <location>
        <begin position="20"/>
        <end position="94"/>
    </location>
</feature>
<dbReference type="Bgee" id="ENSMMUG00000054195">
    <property type="expression patterns" value="Expressed in multicellular organism and 4 other cell types or tissues"/>
</dbReference>
<dbReference type="OMA" id="CHCRIRR"/>
<dbReference type="InterPro" id="IPR002366">
    <property type="entry name" value="Alpha-defensin_N"/>
</dbReference>
<reference evidence="13" key="4">
    <citation type="submission" date="2025-09" db="UniProtKB">
        <authorList>
            <consortium name="Ensembl"/>
        </authorList>
    </citation>
    <scope>IDENTIFICATION</scope>
    <source>
        <strain evidence="13">17573</strain>
    </source>
</reference>